<gene>
    <name evidence="2" type="ORF">TGEB3V08_LOCUS1961</name>
</gene>
<dbReference type="EMBL" id="OE839589">
    <property type="protein sequence ID" value="CAD7587802.1"/>
    <property type="molecule type" value="Genomic_DNA"/>
</dbReference>
<organism evidence="2">
    <name type="scientific">Timema genevievae</name>
    <name type="common">Walking stick</name>
    <dbReference type="NCBI Taxonomy" id="629358"/>
    <lineage>
        <taxon>Eukaryota</taxon>
        <taxon>Metazoa</taxon>
        <taxon>Ecdysozoa</taxon>
        <taxon>Arthropoda</taxon>
        <taxon>Hexapoda</taxon>
        <taxon>Insecta</taxon>
        <taxon>Pterygota</taxon>
        <taxon>Neoptera</taxon>
        <taxon>Polyneoptera</taxon>
        <taxon>Phasmatodea</taxon>
        <taxon>Timematodea</taxon>
        <taxon>Timematoidea</taxon>
        <taxon>Timematidae</taxon>
        <taxon>Timema</taxon>
    </lineage>
</organism>
<evidence type="ECO:0000313" key="2">
    <source>
        <dbReference type="EMBL" id="CAD7587802.1"/>
    </source>
</evidence>
<feature type="compositionally biased region" description="Polar residues" evidence="1">
    <location>
        <begin position="52"/>
        <end position="69"/>
    </location>
</feature>
<proteinExistence type="predicted"/>
<feature type="region of interest" description="Disordered" evidence="1">
    <location>
        <begin position="1"/>
        <end position="97"/>
    </location>
</feature>
<feature type="compositionally biased region" description="Basic and acidic residues" evidence="1">
    <location>
        <begin position="7"/>
        <end position="23"/>
    </location>
</feature>
<evidence type="ECO:0000256" key="1">
    <source>
        <dbReference type="SAM" id="MobiDB-lite"/>
    </source>
</evidence>
<reference evidence="2" key="1">
    <citation type="submission" date="2020-11" db="EMBL/GenBank/DDBJ databases">
        <authorList>
            <person name="Tran Van P."/>
        </authorList>
    </citation>
    <scope>NUCLEOTIDE SEQUENCE</scope>
</reference>
<protein>
    <submittedName>
        <fullName evidence="2">Uncharacterized protein</fullName>
    </submittedName>
</protein>
<feature type="compositionally biased region" description="Polar residues" evidence="1">
    <location>
        <begin position="79"/>
        <end position="90"/>
    </location>
</feature>
<feature type="compositionally biased region" description="Polar residues" evidence="1">
    <location>
        <begin position="24"/>
        <end position="40"/>
    </location>
</feature>
<accession>A0A7R9JR66</accession>
<dbReference type="AlphaFoldDB" id="A0A7R9JR66"/>
<sequence length="97" mass="10660">MTGSSEFKYRSGEVRPENRRRSVSDFNGRSDPTTEPQTPSREPRSVKLDVTSDPSTESTLQTVEQTYERGTQLKVAPSSPESSYSTQGDGASQIGLM</sequence>
<name>A0A7R9JR66_TIMGE</name>